<name>A0A674J2A8_9SAUR</name>
<proteinExistence type="predicted"/>
<reference evidence="1" key="2">
    <citation type="submission" date="2025-09" db="UniProtKB">
        <authorList>
            <consortium name="Ensembl"/>
        </authorList>
    </citation>
    <scope>IDENTIFICATION</scope>
</reference>
<keyword evidence="2" id="KW-1185">Reference proteome</keyword>
<dbReference type="InParanoid" id="A0A674J2A8"/>
<dbReference type="GeneTree" id="ENSGT00940000157407"/>
<organism evidence="1 2">
    <name type="scientific">Terrapene triunguis</name>
    <name type="common">Three-toed box turtle</name>
    <dbReference type="NCBI Taxonomy" id="2587831"/>
    <lineage>
        <taxon>Eukaryota</taxon>
        <taxon>Metazoa</taxon>
        <taxon>Chordata</taxon>
        <taxon>Craniata</taxon>
        <taxon>Vertebrata</taxon>
        <taxon>Euteleostomi</taxon>
        <taxon>Archelosauria</taxon>
        <taxon>Testudinata</taxon>
        <taxon>Testudines</taxon>
        <taxon>Cryptodira</taxon>
        <taxon>Durocryptodira</taxon>
        <taxon>Testudinoidea</taxon>
        <taxon>Emydidae</taxon>
        <taxon>Terrapene</taxon>
    </lineage>
</organism>
<evidence type="ECO:0000313" key="1">
    <source>
        <dbReference type="Ensembl" id="ENSTMTP00000014062.1"/>
    </source>
</evidence>
<evidence type="ECO:0008006" key="3">
    <source>
        <dbReference type="Google" id="ProtNLM"/>
    </source>
</evidence>
<reference evidence="1" key="1">
    <citation type="submission" date="2025-08" db="UniProtKB">
        <authorList>
            <consortium name="Ensembl"/>
        </authorList>
    </citation>
    <scope>IDENTIFICATION</scope>
</reference>
<protein>
    <recommendedName>
        <fullName evidence="3">Dispatched RND transporter family member 1</fullName>
    </recommendedName>
</protein>
<sequence>MAMNNGNNDFVVLSNGSILSSATSPSILSATDGGIAAQHLPSKEAPRAKVSPNGCLQLNGTIKPSFLPLDNQRTQQMLTQCCHPCPYHHPLSSHNKQQECHSLAGSTAPSPMTSCCLQPHTEYSTSICQKHTPMYQTTCCLQHSPSFCLHHPWPDHFQHQSVQQHVTSVR</sequence>
<dbReference type="Ensembl" id="ENSTMTT00000014547.1">
    <property type="protein sequence ID" value="ENSTMTP00000014062.1"/>
    <property type="gene ID" value="ENSTMTG00000010241.1"/>
</dbReference>
<dbReference type="Proteomes" id="UP000472274">
    <property type="component" value="Unplaced"/>
</dbReference>
<dbReference type="AlphaFoldDB" id="A0A674J2A8"/>
<evidence type="ECO:0000313" key="2">
    <source>
        <dbReference type="Proteomes" id="UP000472274"/>
    </source>
</evidence>
<accession>A0A674J2A8</accession>